<proteinExistence type="predicted"/>
<keyword evidence="2" id="KW-1185">Reference proteome</keyword>
<evidence type="ECO:0000313" key="1">
    <source>
        <dbReference type="EMBL" id="KAG8195072.1"/>
    </source>
</evidence>
<dbReference type="Proteomes" id="UP000827092">
    <property type="component" value="Unassembled WGS sequence"/>
</dbReference>
<dbReference type="EMBL" id="JAFNEN010000094">
    <property type="protein sequence ID" value="KAG8195072.1"/>
    <property type="molecule type" value="Genomic_DNA"/>
</dbReference>
<organism evidence="1 2">
    <name type="scientific">Oedothorax gibbosus</name>
    <dbReference type="NCBI Taxonomy" id="931172"/>
    <lineage>
        <taxon>Eukaryota</taxon>
        <taxon>Metazoa</taxon>
        <taxon>Ecdysozoa</taxon>
        <taxon>Arthropoda</taxon>
        <taxon>Chelicerata</taxon>
        <taxon>Arachnida</taxon>
        <taxon>Araneae</taxon>
        <taxon>Araneomorphae</taxon>
        <taxon>Entelegynae</taxon>
        <taxon>Araneoidea</taxon>
        <taxon>Linyphiidae</taxon>
        <taxon>Erigoninae</taxon>
        <taxon>Oedothorax</taxon>
    </lineage>
</organism>
<accession>A0AAV6VEF1</accession>
<sequence>MIPASTICNSFGFFYESFDVKLSTILTHPLHKPVNEVSHHFPVNPTLTFPNDQTTRIPEINNRDINSCEFKPEETEPKT</sequence>
<reference evidence="1 2" key="1">
    <citation type="journal article" date="2022" name="Nat. Ecol. Evol.">
        <title>A masculinizing supergene underlies an exaggerated male reproductive morph in a spider.</title>
        <authorList>
            <person name="Hendrickx F."/>
            <person name="De Corte Z."/>
            <person name="Sonet G."/>
            <person name="Van Belleghem S.M."/>
            <person name="Kostlbacher S."/>
            <person name="Vangestel C."/>
        </authorList>
    </citation>
    <scope>NUCLEOTIDE SEQUENCE [LARGE SCALE GENOMIC DNA]</scope>
    <source>
        <strain evidence="1">W744_W776</strain>
    </source>
</reference>
<dbReference type="AlphaFoldDB" id="A0AAV6VEF1"/>
<evidence type="ECO:0000313" key="2">
    <source>
        <dbReference type="Proteomes" id="UP000827092"/>
    </source>
</evidence>
<gene>
    <name evidence="1" type="ORF">JTE90_029651</name>
</gene>
<comment type="caution">
    <text evidence="1">The sequence shown here is derived from an EMBL/GenBank/DDBJ whole genome shotgun (WGS) entry which is preliminary data.</text>
</comment>
<protein>
    <submittedName>
        <fullName evidence="1">Uncharacterized protein</fullName>
    </submittedName>
</protein>
<name>A0AAV6VEF1_9ARAC</name>